<reference evidence="1" key="1">
    <citation type="submission" date="2022-07" db="EMBL/GenBank/DDBJ databases">
        <title>Phylogenomic reconstructions and comparative analyses of Kickxellomycotina fungi.</title>
        <authorList>
            <person name="Reynolds N.K."/>
            <person name="Stajich J.E."/>
            <person name="Barry K."/>
            <person name="Grigoriev I.V."/>
            <person name="Crous P."/>
            <person name="Smith M.E."/>
        </authorList>
    </citation>
    <scope>NUCLEOTIDE SEQUENCE</scope>
    <source>
        <strain evidence="1">NRRL 5244</strain>
    </source>
</reference>
<comment type="caution">
    <text evidence="1">The sequence shown here is derived from an EMBL/GenBank/DDBJ whole genome shotgun (WGS) entry which is preliminary data.</text>
</comment>
<keyword evidence="1" id="KW-0808">Transferase</keyword>
<proteinExistence type="predicted"/>
<dbReference type="EMBL" id="JANBPW010001580">
    <property type="protein sequence ID" value="KAJ1943944.1"/>
    <property type="molecule type" value="Genomic_DNA"/>
</dbReference>
<dbReference type="Proteomes" id="UP001150603">
    <property type="component" value="Unassembled WGS sequence"/>
</dbReference>
<accession>A0ACC1JAE5</accession>
<name>A0ACC1JAE5_9FUNG</name>
<keyword evidence="1" id="KW-0328">Glycosyltransferase</keyword>
<dbReference type="EC" id="2.4.1.109" evidence="1"/>
<evidence type="ECO:0000313" key="1">
    <source>
        <dbReference type="EMBL" id="KAJ1943944.1"/>
    </source>
</evidence>
<protein>
    <submittedName>
        <fullName evidence="1">Dolichyl-phosphate-mannose--protein mannosyltransferase 1</fullName>
        <ecNumber evidence="1">2.4.1.109</ecNumber>
    </submittedName>
</protein>
<gene>
    <name evidence="1" type="primary">PMT1_1</name>
    <name evidence="1" type="ORF">FBU59_002748</name>
</gene>
<evidence type="ECO:0000313" key="2">
    <source>
        <dbReference type="Proteomes" id="UP001150603"/>
    </source>
</evidence>
<organism evidence="1 2">
    <name type="scientific">Linderina macrospora</name>
    <dbReference type="NCBI Taxonomy" id="4868"/>
    <lineage>
        <taxon>Eukaryota</taxon>
        <taxon>Fungi</taxon>
        <taxon>Fungi incertae sedis</taxon>
        <taxon>Zoopagomycota</taxon>
        <taxon>Kickxellomycotina</taxon>
        <taxon>Kickxellomycetes</taxon>
        <taxon>Kickxellales</taxon>
        <taxon>Kickxellaceae</taxon>
        <taxon>Linderina</taxon>
    </lineage>
</organism>
<sequence length="181" mass="20055">MSRKVRQILMAVLLLLVVRMYFQYSHIAYGTPWTRQGCERSKWFGSWDYDCKRYMDLDVKPALPVPTVAAPNLGDPIAVTIATAPAKNPEDPPAAENVDPLEHENKLNEPAPHIDQDHLNSNADRLNEEMKKAVTMPGNDAPKDNKNKEDDEHVAGHEAAPVVPSVADSLKMNTPIPAPQA</sequence>
<keyword evidence="2" id="KW-1185">Reference proteome</keyword>